<feature type="region of interest" description="Disordered" evidence="10">
    <location>
        <begin position="32"/>
        <end position="60"/>
    </location>
</feature>
<dbReference type="PANTHER" id="PTHR10134">
    <property type="entry name" value="CYTOCHROME B-C1 COMPLEX SUBUNIT RIESKE, MITOCHONDRIAL"/>
    <property type="match status" value="1"/>
</dbReference>
<dbReference type="InterPro" id="IPR036922">
    <property type="entry name" value="Rieske_2Fe-2S_sf"/>
</dbReference>
<dbReference type="EMBL" id="LLZH01000307">
    <property type="protein sequence ID" value="KUL26302.1"/>
    <property type="molecule type" value="Genomic_DNA"/>
</dbReference>
<name>A0A117MN01_9ACTN</name>
<evidence type="ECO:0000313" key="12">
    <source>
        <dbReference type="EMBL" id="KUL26302.1"/>
    </source>
</evidence>
<evidence type="ECO:0000256" key="5">
    <source>
        <dbReference type="ARBA" id="ARBA00023004"/>
    </source>
</evidence>
<evidence type="ECO:0000256" key="1">
    <source>
        <dbReference type="ARBA" id="ARBA00002494"/>
    </source>
</evidence>
<dbReference type="PROSITE" id="PS51318">
    <property type="entry name" value="TAT"/>
    <property type="match status" value="1"/>
</dbReference>
<keyword evidence="7" id="KW-1015">Disulfide bond</keyword>
<dbReference type="RefSeq" id="WP_067702287.1">
    <property type="nucleotide sequence ID" value="NZ_LLZH01000307.1"/>
</dbReference>
<comment type="function">
    <text evidence="1">Iron-sulfur subunit of the cytochrome bc1 complex, an essential component of the respiratory electron transport chain required for ATP synthesis. The bc1 complex catalyzes the oxidation of menaquinol and the reduction of cytochrome c in the respiratory chain. The bc1 complex operates through a Q-cycle mechanism that couples electron transfer to generation of the proton gradient that drives ATP synthesis.</text>
</comment>
<dbReference type="PROSITE" id="PS51296">
    <property type="entry name" value="RIESKE"/>
    <property type="match status" value="1"/>
</dbReference>
<dbReference type="GO" id="GO:0051537">
    <property type="term" value="F:2 iron, 2 sulfur cluster binding"/>
    <property type="evidence" value="ECO:0007669"/>
    <property type="project" value="UniProtKB-KW"/>
</dbReference>
<reference evidence="12 13" key="1">
    <citation type="submission" date="2015-10" db="EMBL/GenBank/DDBJ databases">
        <authorList>
            <person name="Gilbert D.G."/>
        </authorList>
    </citation>
    <scope>NUCLEOTIDE SEQUENCE [LARGE SCALE GENOMIC DNA]</scope>
    <source>
        <strain evidence="12 13">NRRL B-16712</strain>
    </source>
</reference>
<evidence type="ECO:0000256" key="3">
    <source>
        <dbReference type="ARBA" id="ARBA00022714"/>
    </source>
</evidence>
<dbReference type="SUPFAM" id="SSF50022">
    <property type="entry name" value="ISP domain"/>
    <property type="match status" value="1"/>
</dbReference>
<evidence type="ECO:0000256" key="2">
    <source>
        <dbReference type="ARBA" id="ARBA00015816"/>
    </source>
</evidence>
<dbReference type="PRINTS" id="PR00162">
    <property type="entry name" value="RIESKE"/>
</dbReference>
<keyword evidence="3" id="KW-0001">2Fe-2S</keyword>
<dbReference type="GO" id="GO:0016020">
    <property type="term" value="C:membrane"/>
    <property type="evidence" value="ECO:0007669"/>
    <property type="project" value="InterPro"/>
</dbReference>
<gene>
    <name evidence="12" type="ORF">ADL15_38545</name>
</gene>
<proteinExistence type="predicted"/>
<dbReference type="InterPro" id="IPR017941">
    <property type="entry name" value="Rieske_2Fe-2S"/>
</dbReference>
<dbReference type="GO" id="GO:0016705">
    <property type="term" value="F:oxidoreductase activity, acting on paired donors, with incorporation or reduction of molecular oxygen"/>
    <property type="evidence" value="ECO:0007669"/>
    <property type="project" value="UniProtKB-ARBA"/>
</dbReference>
<keyword evidence="6" id="KW-0411">Iron-sulfur</keyword>
<evidence type="ECO:0000256" key="4">
    <source>
        <dbReference type="ARBA" id="ARBA00022723"/>
    </source>
</evidence>
<evidence type="ECO:0000259" key="11">
    <source>
        <dbReference type="PROSITE" id="PS51296"/>
    </source>
</evidence>
<sequence length="155" mass="15164">MSDQSPDPAVARRRLLQLAGAGGAGVLLTACGSSSDDTDDAAVSTTTPATTETSAASGAGDSADVVAAVADVPVGGGVIGTDLVVTQPTAGAFKAFSKVCTHQGCPVSSITGDKIKCKCHNSQFSIKDGSVVQGPATKALSEVAVKVSGTNVVKS</sequence>
<keyword evidence="13" id="KW-1185">Reference proteome</keyword>
<dbReference type="GO" id="GO:0004497">
    <property type="term" value="F:monooxygenase activity"/>
    <property type="evidence" value="ECO:0007669"/>
    <property type="project" value="UniProtKB-ARBA"/>
</dbReference>
<evidence type="ECO:0000256" key="10">
    <source>
        <dbReference type="SAM" id="MobiDB-lite"/>
    </source>
</evidence>
<evidence type="ECO:0000256" key="7">
    <source>
        <dbReference type="ARBA" id="ARBA00023157"/>
    </source>
</evidence>
<keyword evidence="4" id="KW-0479">Metal-binding</keyword>
<dbReference type="InterPro" id="IPR005805">
    <property type="entry name" value="Rieske_Fe-S_prot_C"/>
</dbReference>
<dbReference type="Gene3D" id="2.102.10.10">
    <property type="entry name" value="Rieske [2Fe-2S] iron-sulphur domain"/>
    <property type="match status" value="1"/>
</dbReference>
<dbReference type="Proteomes" id="UP000053244">
    <property type="component" value="Unassembled WGS sequence"/>
</dbReference>
<dbReference type="InterPro" id="IPR006311">
    <property type="entry name" value="TAT_signal"/>
</dbReference>
<keyword evidence="5" id="KW-0408">Iron</keyword>
<evidence type="ECO:0000256" key="8">
    <source>
        <dbReference type="ARBA" id="ARBA00029586"/>
    </source>
</evidence>
<dbReference type="CDD" id="cd03467">
    <property type="entry name" value="Rieske"/>
    <property type="match status" value="1"/>
</dbReference>
<comment type="cofactor">
    <cofactor evidence="9">
        <name>[2Fe-2S] cluster</name>
        <dbReference type="ChEBI" id="CHEBI:190135"/>
    </cofactor>
</comment>
<dbReference type="Pfam" id="PF00355">
    <property type="entry name" value="Rieske"/>
    <property type="match status" value="1"/>
</dbReference>
<evidence type="ECO:0000256" key="6">
    <source>
        <dbReference type="ARBA" id="ARBA00023014"/>
    </source>
</evidence>
<protein>
    <recommendedName>
        <fullName evidence="2">Cytochrome bc1 complex Rieske iron-sulfur subunit</fullName>
    </recommendedName>
    <alternativeName>
        <fullName evidence="8">Cytochrome bc1 reductase complex subunit QcrA</fullName>
    </alternativeName>
</protein>
<evidence type="ECO:0000256" key="9">
    <source>
        <dbReference type="ARBA" id="ARBA00034078"/>
    </source>
</evidence>
<dbReference type="AlphaFoldDB" id="A0A117MN01"/>
<feature type="domain" description="Rieske" evidence="11">
    <location>
        <begin position="64"/>
        <end position="154"/>
    </location>
</feature>
<dbReference type="OrthoDB" id="25106at2"/>
<evidence type="ECO:0000313" key="13">
    <source>
        <dbReference type="Proteomes" id="UP000053244"/>
    </source>
</evidence>
<comment type="caution">
    <text evidence="12">The sequence shown here is derived from an EMBL/GenBank/DDBJ whole genome shotgun (WGS) entry which is preliminary data.</text>
</comment>
<dbReference type="InterPro" id="IPR014349">
    <property type="entry name" value="Rieske_Fe-S_prot"/>
</dbReference>
<dbReference type="GO" id="GO:0046872">
    <property type="term" value="F:metal ion binding"/>
    <property type="evidence" value="ECO:0007669"/>
    <property type="project" value="UniProtKB-KW"/>
</dbReference>
<organism evidence="12 13">
    <name type="scientific">Actinoplanes awajinensis subsp. mycoplanecinus</name>
    <dbReference type="NCBI Taxonomy" id="135947"/>
    <lineage>
        <taxon>Bacteria</taxon>
        <taxon>Bacillati</taxon>
        <taxon>Actinomycetota</taxon>
        <taxon>Actinomycetes</taxon>
        <taxon>Micromonosporales</taxon>
        <taxon>Micromonosporaceae</taxon>
        <taxon>Actinoplanes</taxon>
    </lineage>
</organism>
<accession>A0A117MN01</accession>